<accession>A0ABQ6MK69</accession>
<dbReference type="Gene3D" id="1.25.10.10">
    <property type="entry name" value="Leucine-rich Repeat Variant"/>
    <property type="match status" value="1"/>
</dbReference>
<dbReference type="InterPro" id="IPR011989">
    <property type="entry name" value="ARM-like"/>
</dbReference>
<evidence type="ECO:0000313" key="3">
    <source>
        <dbReference type="Proteomes" id="UP001165060"/>
    </source>
</evidence>
<feature type="compositionally biased region" description="Basic and acidic residues" evidence="1">
    <location>
        <begin position="291"/>
        <end position="332"/>
    </location>
</feature>
<dbReference type="SUPFAM" id="SSF48371">
    <property type="entry name" value="ARM repeat"/>
    <property type="match status" value="1"/>
</dbReference>
<protein>
    <submittedName>
        <fullName evidence="2">Uncharacterized protein</fullName>
    </submittedName>
</protein>
<name>A0ABQ6MK69_9STRA</name>
<dbReference type="EMBL" id="BRYB01001535">
    <property type="protein sequence ID" value="GMI27974.1"/>
    <property type="molecule type" value="Genomic_DNA"/>
</dbReference>
<feature type="region of interest" description="Disordered" evidence="1">
    <location>
        <begin position="188"/>
        <end position="207"/>
    </location>
</feature>
<gene>
    <name evidence="2" type="ORF">TeGR_g9633</name>
</gene>
<proteinExistence type="predicted"/>
<keyword evidence="3" id="KW-1185">Reference proteome</keyword>
<dbReference type="Proteomes" id="UP001165060">
    <property type="component" value="Unassembled WGS sequence"/>
</dbReference>
<feature type="compositionally biased region" description="Acidic residues" evidence="1">
    <location>
        <begin position="196"/>
        <end position="207"/>
    </location>
</feature>
<feature type="region of interest" description="Disordered" evidence="1">
    <location>
        <begin position="905"/>
        <end position="924"/>
    </location>
</feature>
<comment type="caution">
    <text evidence="2">The sequence shown here is derived from an EMBL/GenBank/DDBJ whole genome shotgun (WGS) entry which is preliminary data.</text>
</comment>
<evidence type="ECO:0000256" key="1">
    <source>
        <dbReference type="SAM" id="MobiDB-lite"/>
    </source>
</evidence>
<feature type="compositionally biased region" description="Polar residues" evidence="1">
    <location>
        <begin position="277"/>
        <end position="290"/>
    </location>
</feature>
<sequence length="924" mass="103224">MEELKRKAREKAAATAEAEARAAKLDLSFKRILRNVVKVTMSDKGSQTGHQLWHASGIVGRIHRKDAIGTRDGVVLISSRTAIYSPFIANHAQITYYDPETLQVTLPNMPLDPTFTYVPSLYKEELAKLQAKDAKKMTHHDTQLLEQLTTASAENVCLDFSANYIPVLSRPKDLTEFEVVDFMEFNEPQSDLSSTESEESEDSAEDETYSLLMSSAIQGKNSKGELRRQKKAAREKKRLEKEQRHQEREERREVRRQWEERKKNRKARQLQKEDETQASLFSGSISTTSESKTEDGTRAVREGERKEGEESASRGEGDESKAESKEEGKEGGGEDDWEGGEKKSTPGSSMVSAPPDYDSSSDDSEFGGWRAPSVDVGDELEVVQYPDVHDNHHPHTLTVKVYAIEGSEIWYRVDPTLDTHRLLTGAVLVKRYDKEMCFRVVGQHVGRCTEFKGRSISWCHQGYLLTNAFRRLRSDINKQLEKDSENESTEVKVASANFRKMSMLAAKQDLVTLMARPGTTYPAGTIDADRARDLLLNAEASGVQAVVLLMSMYKNDISMQTLAMRVCVRILLGTHVQHGKYLSQVEAIRKFGALGIVKHVVMIMRQFPDSTAMTVYALWLLALMTQNAVNARDAAAEGANAAIVSALQGFAEFGKANALGQKWGAACVTNMCRVQECREEIVECGVLKIVGKLVDNSPNVQSDWSCVVSVLGAITELARKPHFPSRIKLVDLKVQHTVHDMKKRLEDELEQIHSKRGRVRMAGDDDDDDDSRRASVLGMDGEDNGVKKKKLTELHMTAQEEIEAVLEAVEICMDVLSYGIPEGVWKEAVESTSKFEIEWDLITAGLNLDVFGVSFGEELGAEDGEEGGRKKKIAGNMKFTAKKWKKKTNEQKHKRMRDSFAVGKLGSQPLVPAKPRAPVKGIDF</sequence>
<evidence type="ECO:0000313" key="2">
    <source>
        <dbReference type="EMBL" id="GMI27974.1"/>
    </source>
</evidence>
<feature type="region of interest" description="Disordered" evidence="1">
    <location>
        <begin position="758"/>
        <end position="779"/>
    </location>
</feature>
<feature type="compositionally biased region" description="Basic and acidic residues" evidence="1">
    <location>
        <begin position="237"/>
        <end position="262"/>
    </location>
</feature>
<reference evidence="2 3" key="1">
    <citation type="journal article" date="2023" name="Commun. Biol.">
        <title>Genome analysis of Parmales, the sister group of diatoms, reveals the evolutionary specialization of diatoms from phago-mixotrophs to photoautotrophs.</title>
        <authorList>
            <person name="Ban H."/>
            <person name="Sato S."/>
            <person name="Yoshikawa S."/>
            <person name="Yamada K."/>
            <person name="Nakamura Y."/>
            <person name="Ichinomiya M."/>
            <person name="Sato N."/>
            <person name="Blanc-Mathieu R."/>
            <person name="Endo H."/>
            <person name="Kuwata A."/>
            <person name="Ogata H."/>
        </authorList>
    </citation>
    <scope>NUCLEOTIDE SEQUENCE [LARGE SCALE GENOMIC DNA]</scope>
</reference>
<dbReference type="InterPro" id="IPR016024">
    <property type="entry name" value="ARM-type_fold"/>
</dbReference>
<feature type="region of interest" description="Disordered" evidence="1">
    <location>
        <begin position="215"/>
        <end position="372"/>
    </location>
</feature>
<organism evidence="2 3">
    <name type="scientific">Tetraparma gracilis</name>
    <dbReference type="NCBI Taxonomy" id="2962635"/>
    <lineage>
        <taxon>Eukaryota</taxon>
        <taxon>Sar</taxon>
        <taxon>Stramenopiles</taxon>
        <taxon>Ochrophyta</taxon>
        <taxon>Bolidophyceae</taxon>
        <taxon>Parmales</taxon>
        <taxon>Triparmaceae</taxon>
        <taxon>Tetraparma</taxon>
    </lineage>
</organism>